<organism evidence="1 2">
    <name type="scientific">Methylotuvimicrobium alcaliphilum (strain DSM 19304 / NCIMB 14124 / VKM B-2133 / 20Z)</name>
    <name type="common">Methylomicrobium alcaliphilum</name>
    <dbReference type="NCBI Taxonomy" id="1091494"/>
    <lineage>
        <taxon>Bacteria</taxon>
        <taxon>Pseudomonadati</taxon>
        <taxon>Pseudomonadota</taxon>
        <taxon>Gammaproteobacteria</taxon>
        <taxon>Methylococcales</taxon>
        <taxon>Methylococcaceae</taxon>
        <taxon>Methylotuvimicrobium</taxon>
    </lineage>
</organism>
<protein>
    <submittedName>
        <fullName evidence="1">Uncharacterized protein</fullName>
    </submittedName>
</protein>
<sequence length="160" mass="18483">MRIRKISSFYQLARKRILIRKIRFARNKTQVKKYWRIPSGIRYNAQLYDILKCLGGEIGRRKGLKIPREQSRAGSIPASGTNKNNDLHNDTLSHLFEGVDQVSTKKVRPEKLRRKYWTDLSLDNYIRLERLAAQNGTTTYKMASAIVSAYLLGGLVRKAD</sequence>
<gene>
    <name evidence="1" type="ordered locus">MEALZ_3784</name>
</gene>
<accession>G4SYY3</accession>
<dbReference type="Proteomes" id="UP000008315">
    <property type="component" value="Chromosome"/>
</dbReference>
<evidence type="ECO:0000313" key="1">
    <source>
        <dbReference type="EMBL" id="CCE25440.1"/>
    </source>
</evidence>
<name>G4SYY3_META2</name>
<proteinExistence type="predicted"/>
<dbReference type="AlphaFoldDB" id="G4SYY3"/>
<dbReference type="KEGG" id="mah:MEALZ_3784"/>
<dbReference type="EMBL" id="FO082060">
    <property type="protein sequence ID" value="CCE25440.1"/>
    <property type="molecule type" value="Genomic_DNA"/>
</dbReference>
<evidence type="ECO:0000313" key="2">
    <source>
        <dbReference type="Proteomes" id="UP000008315"/>
    </source>
</evidence>
<keyword evidence="2" id="KW-1185">Reference proteome</keyword>
<reference evidence="2" key="1">
    <citation type="journal article" date="2012" name="J. Bacteriol.">
        <title>Genome sequence of the haloalkaliphilic methanotrophic bacterium Methylomicrobium alcaliphilum 20Z.</title>
        <authorList>
            <person name="Vuilleumier S."/>
            <person name="Khmelenina V.N."/>
            <person name="Bringel F."/>
            <person name="Reshetnikov A.S."/>
            <person name="Lajus A."/>
            <person name="Mangenot S."/>
            <person name="Rouy Z."/>
            <person name="Op den Camp H.J."/>
            <person name="Jetten M.S."/>
            <person name="Dispirito A.A."/>
            <person name="Dunfield P."/>
            <person name="Klotz M.G."/>
            <person name="Semrau J.D."/>
            <person name="Stein L.Y."/>
            <person name="Barbe V."/>
            <person name="Medigue C."/>
            <person name="Trotsenko Y.A."/>
            <person name="Kalyuzhnaya M.G."/>
        </authorList>
    </citation>
    <scope>NUCLEOTIDE SEQUENCE [LARGE SCALE GENOMIC DNA]</scope>
    <source>
        <strain evidence="2">DSM 19304 / NCIMB 14124 / VKM B-2133 / 20Z</strain>
    </source>
</reference>
<dbReference type="HOGENOM" id="CLU_1650144_0_0_6"/>